<organism evidence="1 2">
    <name type="scientific">Planoprotostelium fungivorum</name>
    <dbReference type="NCBI Taxonomy" id="1890364"/>
    <lineage>
        <taxon>Eukaryota</taxon>
        <taxon>Amoebozoa</taxon>
        <taxon>Evosea</taxon>
        <taxon>Variosea</taxon>
        <taxon>Cavosteliida</taxon>
        <taxon>Cavosteliaceae</taxon>
        <taxon>Planoprotostelium</taxon>
    </lineage>
</organism>
<protein>
    <submittedName>
        <fullName evidence="1">Uncharacterized protein</fullName>
    </submittedName>
</protein>
<evidence type="ECO:0000313" key="2">
    <source>
        <dbReference type="Proteomes" id="UP000241769"/>
    </source>
</evidence>
<gene>
    <name evidence="1" type="ORF">PROFUN_09091</name>
</gene>
<dbReference type="InParanoid" id="A0A2P6NIJ7"/>
<dbReference type="EMBL" id="MDYQ01000077">
    <property type="protein sequence ID" value="PRP83759.1"/>
    <property type="molecule type" value="Genomic_DNA"/>
</dbReference>
<keyword evidence="2" id="KW-1185">Reference proteome</keyword>
<dbReference type="AlphaFoldDB" id="A0A2P6NIJ7"/>
<dbReference type="Proteomes" id="UP000241769">
    <property type="component" value="Unassembled WGS sequence"/>
</dbReference>
<proteinExistence type="predicted"/>
<comment type="caution">
    <text evidence="1">The sequence shown here is derived from an EMBL/GenBank/DDBJ whole genome shotgun (WGS) entry which is preliminary data.</text>
</comment>
<accession>A0A2P6NIJ7</accession>
<name>A0A2P6NIJ7_9EUKA</name>
<evidence type="ECO:0000313" key="1">
    <source>
        <dbReference type="EMBL" id="PRP83759.1"/>
    </source>
</evidence>
<reference evidence="1 2" key="1">
    <citation type="journal article" date="2018" name="Genome Biol. Evol.">
        <title>Multiple Roots of Fruiting Body Formation in Amoebozoa.</title>
        <authorList>
            <person name="Hillmann F."/>
            <person name="Forbes G."/>
            <person name="Novohradska S."/>
            <person name="Ferling I."/>
            <person name="Riege K."/>
            <person name="Groth M."/>
            <person name="Westermann M."/>
            <person name="Marz M."/>
            <person name="Spaller T."/>
            <person name="Winckler T."/>
            <person name="Schaap P."/>
            <person name="Glockner G."/>
        </authorList>
    </citation>
    <scope>NUCLEOTIDE SEQUENCE [LARGE SCALE GENOMIC DNA]</scope>
    <source>
        <strain evidence="1 2">Jena</strain>
    </source>
</reference>
<sequence>MQLILSLQSLQTQLLTCASIIRCNLVGSSLTTVVWITEECVWAGRVSTCVTEICGYR</sequence>